<dbReference type="PRINTS" id="PR00598">
    <property type="entry name" value="HTHMARR"/>
</dbReference>
<dbReference type="PROSITE" id="PS01117">
    <property type="entry name" value="HTH_MARR_1"/>
    <property type="match status" value="1"/>
</dbReference>
<accession>A0AA90Z9F0</accession>
<dbReference type="SMART" id="SM00347">
    <property type="entry name" value="HTH_MARR"/>
    <property type="match status" value="1"/>
</dbReference>
<dbReference type="RefSeq" id="WP_309740639.1">
    <property type="nucleotide sequence ID" value="NZ_JAVDQI010000007.1"/>
</dbReference>
<dbReference type="Gene3D" id="1.10.10.10">
    <property type="entry name" value="Winged helix-like DNA-binding domain superfamily/Winged helix DNA-binding domain"/>
    <property type="match status" value="1"/>
</dbReference>
<dbReference type="GO" id="GO:0003677">
    <property type="term" value="F:DNA binding"/>
    <property type="evidence" value="ECO:0007669"/>
    <property type="project" value="UniProtKB-KW"/>
</dbReference>
<dbReference type="InterPro" id="IPR036388">
    <property type="entry name" value="WH-like_DNA-bd_sf"/>
</dbReference>
<feature type="domain" description="HTH marR-type" evidence="4">
    <location>
        <begin position="11"/>
        <end position="144"/>
    </location>
</feature>
<dbReference type="Pfam" id="PF01047">
    <property type="entry name" value="MarR"/>
    <property type="match status" value="1"/>
</dbReference>
<dbReference type="GO" id="GO:0003700">
    <property type="term" value="F:DNA-binding transcription factor activity"/>
    <property type="evidence" value="ECO:0007669"/>
    <property type="project" value="InterPro"/>
</dbReference>
<reference evidence="5 6" key="1">
    <citation type="submission" date="2023-07" db="EMBL/GenBank/DDBJ databases">
        <title>Genomic Encyclopedia of Type Strains, Phase IV (KMG-IV): sequencing the most valuable type-strain genomes for metagenomic binning, comparative biology and taxonomic classification.</title>
        <authorList>
            <person name="Goeker M."/>
        </authorList>
    </citation>
    <scope>NUCLEOTIDE SEQUENCE [LARGE SCALE GENOMIC DNA]</scope>
    <source>
        <strain evidence="5 6">DSM 17273</strain>
    </source>
</reference>
<dbReference type="Proteomes" id="UP001185015">
    <property type="component" value="Unassembled WGS sequence"/>
</dbReference>
<dbReference type="PANTHER" id="PTHR42756:SF2">
    <property type="entry name" value="MARR FAMILY REGULATORY PROTEIN"/>
    <property type="match status" value="1"/>
</dbReference>
<name>A0AA90Z9F0_9EURY</name>
<keyword evidence="3" id="KW-0804">Transcription</keyword>
<protein>
    <submittedName>
        <fullName evidence="5">DNA-binding MarR family transcriptional regulator</fullName>
    </submittedName>
</protein>
<gene>
    <name evidence="5" type="ORF">J2750_001854</name>
</gene>
<dbReference type="AlphaFoldDB" id="A0AA90Z9F0"/>
<evidence type="ECO:0000313" key="5">
    <source>
        <dbReference type="EMBL" id="MDR6223386.1"/>
    </source>
</evidence>
<evidence type="ECO:0000256" key="1">
    <source>
        <dbReference type="ARBA" id="ARBA00023015"/>
    </source>
</evidence>
<evidence type="ECO:0000256" key="3">
    <source>
        <dbReference type="ARBA" id="ARBA00023163"/>
    </source>
</evidence>
<dbReference type="SUPFAM" id="SSF46785">
    <property type="entry name" value="Winged helix' DNA-binding domain"/>
    <property type="match status" value="1"/>
</dbReference>
<dbReference type="InterPro" id="IPR023187">
    <property type="entry name" value="Tscrpt_reg_MarR-type_CS"/>
</dbReference>
<dbReference type="InterPro" id="IPR000835">
    <property type="entry name" value="HTH_MarR-typ"/>
</dbReference>
<sequence length="164" mass="19186">MMEEQESQYNPMEIAGPITMLSRSKIAYMSRELKPYGFGWGDYDFLMMLYYRKEGVSQENLAKSLTVSKTTSMRAIKKLESEGYIFRKQDENDRRAYKVYLTEKGKAIQETIWQKLADWDNMIFSEFSSEERDNLKLLLKKACDPIYSEIGLDVDEASISHDPK</sequence>
<proteinExistence type="predicted"/>
<organism evidence="5 6">
    <name type="scientific">Methanococcoides alaskense</name>
    <dbReference type="NCBI Taxonomy" id="325778"/>
    <lineage>
        <taxon>Archaea</taxon>
        <taxon>Methanobacteriati</taxon>
        <taxon>Methanobacteriota</taxon>
        <taxon>Stenosarchaea group</taxon>
        <taxon>Methanomicrobia</taxon>
        <taxon>Methanosarcinales</taxon>
        <taxon>Methanosarcinaceae</taxon>
        <taxon>Methanococcoides</taxon>
    </lineage>
</organism>
<keyword evidence="2 5" id="KW-0238">DNA-binding</keyword>
<evidence type="ECO:0000313" key="6">
    <source>
        <dbReference type="Proteomes" id="UP001185015"/>
    </source>
</evidence>
<dbReference type="InterPro" id="IPR036390">
    <property type="entry name" value="WH_DNA-bd_sf"/>
</dbReference>
<keyword evidence="1" id="KW-0805">Transcription regulation</keyword>
<comment type="caution">
    <text evidence="5">The sequence shown here is derived from an EMBL/GenBank/DDBJ whole genome shotgun (WGS) entry which is preliminary data.</text>
</comment>
<evidence type="ECO:0000259" key="4">
    <source>
        <dbReference type="PROSITE" id="PS50995"/>
    </source>
</evidence>
<dbReference type="EMBL" id="JAVDQI010000007">
    <property type="protein sequence ID" value="MDR6223386.1"/>
    <property type="molecule type" value="Genomic_DNA"/>
</dbReference>
<keyword evidence="6" id="KW-1185">Reference proteome</keyword>
<dbReference type="PANTHER" id="PTHR42756">
    <property type="entry name" value="TRANSCRIPTIONAL REGULATOR, MARR"/>
    <property type="match status" value="1"/>
</dbReference>
<dbReference type="PROSITE" id="PS50995">
    <property type="entry name" value="HTH_MARR_2"/>
    <property type="match status" value="1"/>
</dbReference>
<evidence type="ECO:0000256" key="2">
    <source>
        <dbReference type="ARBA" id="ARBA00023125"/>
    </source>
</evidence>